<comment type="caution">
    <text evidence="1">The sequence shown here is derived from an EMBL/GenBank/DDBJ whole genome shotgun (WGS) entry which is preliminary data.</text>
</comment>
<name>A0A9D3VNF6_9ROSI</name>
<organism evidence="1 2">
    <name type="scientific">Gossypium stocksii</name>
    <dbReference type="NCBI Taxonomy" id="47602"/>
    <lineage>
        <taxon>Eukaryota</taxon>
        <taxon>Viridiplantae</taxon>
        <taxon>Streptophyta</taxon>
        <taxon>Embryophyta</taxon>
        <taxon>Tracheophyta</taxon>
        <taxon>Spermatophyta</taxon>
        <taxon>Magnoliopsida</taxon>
        <taxon>eudicotyledons</taxon>
        <taxon>Gunneridae</taxon>
        <taxon>Pentapetalae</taxon>
        <taxon>rosids</taxon>
        <taxon>malvids</taxon>
        <taxon>Malvales</taxon>
        <taxon>Malvaceae</taxon>
        <taxon>Malvoideae</taxon>
        <taxon>Gossypium</taxon>
    </lineage>
</organism>
<sequence>MCTFPQCLLQHLTRIKSDHWPLLLSTRQDLRTPKGRPFRLIVGWTQHNTFPTFTNEQWNYAGCMVDSLSNFTSDVKFWNRNVYGFLGTRKHHLMRSLGNIQQATDHFPSKTKGSLYWLQLRDRNTKCYHSRTIKRRNFNRITAFRIDNRDWCTDQDILCNKVVEFFKRLYGEVLPNIGTNPYFSFLRLTSSEISILEADITNEEIKKVLFNMAPLKVPGTDGFHAHFFKFSGISLEVMRANELKVSFREGLLSRN</sequence>
<keyword evidence="2" id="KW-1185">Reference proteome</keyword>
<dbReference type="OrthoDB" id="1002559at2759"/>
<evidence type="ECO:0000313" key="2">
    <source>
        <dbReference type="Proteomes" id="UP000828251"/>
    </source>
</evidence>
<reference evidence="1 2" key="1">
    <citation type="journal article" date="2021" name="Plant Biotechnol. J.">
        <title>Multi-omics assisted identification of the key and species-specific regulatory components of drought-tolerant mechanisms in Gossypium stocksii.</title>
        <authorList>
            <person name="Yu D."/>
            <person name="Ke L."/>
            <person name="Zhang D."/>
            <person name="Wu Y."/>
            <person name="Sun Y."/>
            <person name="Mei J."/>
            <person name="Sun J."/>
            <person name="Sun Y."/>
        </authorList>
    </citation>
    <scope>NUCLEOTIDE SEQUENCE [LARGE SCALE GENOMIC DNA]</scope>
    <source>
        <strain evidence="2">cv. E1</strain>
        <tissue evidence="1">Leaf</tissue>
    </source>
</reference>
<gene>
    <name evidence="1" type="ORF">J1N35_018148</name>
</gene>
<dbReference type="AlphaFoldDB" id="A0A9D3VNF6"/>
<dbReference type="EMBL" id="JAIQCV010000006">
    <property type="protein sequence ID" value="KAH1090891.1"/>
    <property type="molecule type" value="Genomic_DNA"/>
</dbReference>
<accession>A0A9D3VNF6</accession>
<proteinExistence type="predicted"/>
<protein>
    <submittedName>
        <fullName evidence="1">Uncharacterized protein</fullName>
    </submittedName>
</protein>
<evidence type="ECO:0000313" key="1">
    <source>
        <dbReference type="EMBL" id="KAH1090891.1"/>
    </source>
</evidence>
<dbReference type="Proteomes" id="UP000828251">
    <property type="component" value="Unassembled WGS sequence"/>
</dbReference>